<dbReference type="GO" id="GO:0005634">
    <property type="term" value="C:nucleus"/>
    <property type="evidence" value="ECO:0007669"/>
    <property type="project" value="TreeGrafter"/>
</dbReference>
<comment type="caution">
    <text evidence="20">The sequence shown here is derived from an EMBL/GenBank/DDBJ whole genome shotgun (WGS) entry which is preliminary data.</text>
</comment>
<organism evidence="20 21">
    <name type="scientific">Oedothorax gibbosus</name>
    <dbReference type="NCBI Taxonomy" id="931172"/>
    <lineage>
        <taxon>Eukaryota</taxon>
        <taxon>Metazoa</taxon>
        <taxon>Ecdysozoa</taxon>
        <taxon>Arthropoda</taxon>
        <taxon>Chelicerata</taxon>
        <taxon>Arachnida</taxon>
        <taxon>Araneae</taxon>
        <taxon>Araneomorphae</taxon>
        <taxon>Entelegynae</taxon>
        <taxon>Araneoidea</taxon>
        <taxon>Linyphiidae</taxon>
        <taxon>Erigoninae</taxon>
        <taxon>Oedothorax</taxon>
    </lineage>
</organism>
<dbReference type="SUPFAM" id="SSF56112">
    <property type="entry name" value="Protein kinase-like (PK-like)"/>
    <property type="match status" value="1"/>
</dbReference>
<feature type="domain" description="Protein kinase" evidence="19">
    <location>
        <begin position="473"/>
        <end position="937"/>
    </location>
</feature>
<evidence type="ECO:0000256" key="17">
    <source>
        <dbReference type="SAM" id="MobiDB-lite"/>
    </source>
</evidence>
<dbReference type="InterPro" id="IPR011009">
    <property type="entry name" value="Kinase-like_dom_sf"/>
</dbReference>
<gene>
    <name evidence="20" type="ORF">JTE90_022955</name>
</gene>
<feature type="signal peptide" evidence="18">
    <location>
        <begin position="1"/>
        <end position="24"/>
    </location>
</feature>
<evidence type="ECO:0000256" key="1">
    <source>
        <dbReference type="ARBA" id="ARBA00004389"/>
    </source>
</evidence>
<keyword evidence="10" id="KW-0810">Translation regulation</keyword>
<dbReference type="GO" id="GO:0005789">
    <property type="term" value="C:endoplasmic reticulum membrane"/>
    <property type="evidence" value="ECO:0007669"/>
    <property type="project" value="UniProtKB-SubCell"/>
</dbReference>
<evidence type="ECO:0000256" key="3">
    <source>
        <dbReference type="ARBA" id="ARBA00022527"/>
    </source>
</evidence>
<dbReference type="PROSITE" id="PS00108">
    <property type="entry name" value="PROTEIN_KINASE_ST"/>
    <property type="match status" value="1"/>
</dbReference>
<dbReference type="InterPro" id="IPR000719">
    <property type="entry name" value="Prot_kinase_dom"/>
</dbReference>
<keyword evidence="13" id="KW-0834">Unfolded protein response</keyword>
<comment type="similarity">
    <text evidence="14">Belongs to the protein kinase superfamily. Ser/Thr protein kinase family. GCN2 subfamily.</text>
</comment>
<dbReference type="PROSITE" id="PS50011">
    <property type="entry name" value="PROTEIN_KINASE_DOM"/>
    <property type="match status" value="1"/>
</dbReference>
<keyword evidence="7" id="KW-0418">Kinase</keyword>
<dbReference type="PANTHER" id="PTHR11042">
    <property type="entry name" value="EUKARYOTIC TRANSLATION INITIATION FACTOR 2-ALPHA KINASE EIF2-ALPHA KINASE -RELATED"/>
    <property type="match status" value="1"/>
</dbReference>
<dbReference type="GO" id="GO:0005524">
    <property type="term" value="F:ATP binding"/>
    <property type="evidence" value="ECO:0007669"/>
    <property type="project" value="UniProtKB-UniRule"/>
</dbReference>
<keyword evidence="3" id="KW-0723">Serine/threonine-protein kinase</keyword>
<dbReference type="SUPFAM" id="SSF50998">
    <property type="entry name" value="Quinoprotein alcohol dehydrogenase-like"/>
    <property type="match status" value="1"/>
</dbReference>
<sequence>MLVFCYKLRALLIYLSIFISCYNCLENIHLTEDDSEIKSACNEREYIFIATIDGNLTALDFKSGRKCWSITLDAKGFLLSSVDKVEVWENNTRVWMIPSLDGVLFKFDRVKLQPLPLNAESFLTQSAMFDQHSFTTAEKFKLVYGVCRHTGEIYYKCSTENCETFGRGSVEDTLIVEQVIQSAAASDSLTAENRWHFRVVELKIKTIPTLNTIKNGSFEQNACGEHALMIYDNLFTSYDVPTMKISLANGYAGRINQSYEFTWIHKSSVPIVDVWHNSNNRVQLLDPFADDSNFFSIYSDDGKQAALLFLGSYRNQLFVKQSKVLKTKVVQNHALSKQGYFEAHFQEPKIPPSLPDNKSNALALADININDHGYYFYVNFSVYENETHCIVDFKYPKFSGNFSQANYWLKLTASILFAVIPLGVFWSVRRSRRKKKFANEGTSTLELTLNTPEKIPDSSISNLDFVSRFHKDFQLVTILGKGGFGVVMEVKNKIDDCDYAVKRIQIRLKDEYKQLGSGPVMREVKALAKLDHPGVVRYFNSWVEYPPKGWQQLKDKELDIVDVSHSETCEELVKSAEENHSKFKNDLRQENVFAKLAENPLKPINEDFFNDTDFDYNPSSHWSNEDSTSDSNNSSNSQSEDSSLSDDSSDTLSLNDASKISEWSLYFDHGDESKVNIFLQEKKDVPNHSSKKFFELYGNLLHQPKTAILLEEQKDKLFMMFCNAYLPEKVKPPSSFLMTTDESKNEVLGFLYIQMQLCRRDSLRNWLDIHSQNRNYCEVMNIFHQIVEAMAYVHAQGLMHRDLKPSNIYFSLEGLIKIGDFGLATQFEMQGLPEELMPDEHTSHCGTALYMSPEQRSKKCYNYKTDIFSLGIILYELLVPFATRAERYKAIYAARDRQFSQDFISKYYKESMLVQKLLDIDPKRRPTASEIKKHPLFQKFQNSRT</sequence>
<feature type="compositionally biased region" description="Low complexity" evidence="17">
    <location>
        <begin position="625"/>
        <end position="642"/>
    </location>
</feature>
<keyword evidence="4" id="KW-0597">Phosphoprotein</keyword>
<dbReference type="PROSITE" id="PS00107">
    <property type="entry name" value="PROTEIN_KINASE_ATP"/>
    <property type="match status" value="1"/>
</dbReference>
<keyword evidence="11" id="KW-0346">Stress response</keyword>
<evidence type="ECO:0000259" key="19">
    <source>
        <dbReference type="PROSITE" id="PS50011"/>
    </source>
</evidence>
<evidence type="ECO:0000256" key="5">
    <source>
        <dbReference type="ARBA" id="ARBA00022679"/>
    </source>
</evidence>
<evidence type="ECO:0000256" key="7">
    <source>
        <dbReference type="ARBA" id="ARBA00022777"/>
    </source>
</evidence>
<dbReference type="Pfam" id="PF00069">
    <property type="entry name" value="Pkinase"/>
    <property type="match status" value="2"/>
</dbReference>
<feature type="chain" id="PRO_5043507378" description="non-specific serine/threonine protein kinase" evidence="18">
    <location>
        <begin position="25"/>
        <end position="945"/>
    </location>
</feature>
<dbReference type="Proteomes" id="UP000827092">
    <property type="component" value="Unassembled WGS sequence"/>
</dbReference>
<protein>
    <recommendedName>
        <fullName evidence="2">non-specific serine/threonine protein kinase</fullName>
        <ecNumber evidence="2">2.7.11.1</ecNumber>
    </recommendedName>
    <alternativeName>
        <fullName evidence="15">PRKR-like endoplasmic reticulum kinase</fullName>
    </alternativeName>
</protein>
<evidence type="ECO:0000256" key="15">
    <source>
        <dbReference type="ARBA" id="ARBA00041500"/>
    </source>
</evidence>
<dbReference type="PANTHER" id="PTHR11042:SF91">
    <property type="entry name" value="EUKARYOTIC TRANSLATION INITIATION FACTOR 2-ALPHA KINASE"/>
    <property type="match status" value="1"/>
</dbReference>
<dbReference type="FunFam" id="1.10.510.10:FF:000251">
    <property type="entry name" value="eukaryotic translation initiation factor 2-alpha kinase 3"/>
    <property type="match status" value="1"/>
</dbReference>
<keyword evidence="5" id="KW-0808">Transferase</keyword>
<dbReference type="GO" id="GO:0006986">
    <property type="term" value="P:response to unfolded protein"/>
    <property type="evidence" value="ECO:0007669"/>
    <property type="project" value="UniProtKB-KW"/>
</dbReference>
<evidence type="ECO:0000256" key="12">
    <source>
        <dbReference type="ARBA" id="ARBA00023180"/>
    </source>
</evidence>
<dbReference type="PROSITE" id="PS51257">
    <property type="entry name" value="PROKAR_LIPOPROTEIN"/>
    <property type="match status" value="1"/>
</dbReference>
<evidence type="ECO:0000256" key="10">
    <source>
        <dbReference type="ARBA" id="ARBA00022845"/>
    </source>
</evidence>
<evidence type="ECO:0000313" key="20">
    <source>
        <dbReference type="EMBL" id="KAG8193325.1"/>
    </source>
</evidence>
<keyword evidence="21" id="KW-1185">Reference proteome</keyword>
<dbReference type="GO" id="GO:0004694">
    <property type="term" value="F:eukaryotic translation initiation factor 2alpha kinase activity"/>
    <property type="evidence" value="ECO:0007669"/>
    <property type="project" value="TreeGrafter"/>
</dbReference>
<evidence type="ECO:0000256" key="4">
    <source>
        <dbReference type="ARBA" id="ARBA00022553"/>
    </source>
</evidence>
<dbReference type="Gene3D" id="1.10.510.10">
    <property type="entry name" value="Transferase(Phosphotransferase) domain 1"/>
    <property type="match status" value="1"/>
</dbReference>
<proteinExistence type="inferred from homology"/>
<accession>A0AAV6VBK5</accession>
<name>A0AAV6VBK5_9ARAC</name>
<keyword evidence="6 16" id="KW-0547">Nucleotide-binding</keyword>
<evidence type="ECO:0000256" key="13">
    <source>
        <dbReference type="ARBA" id="ARBA00023230"/>
    </source>
</evidence>
<evidence type="ECO:0000256" key="16">
    <source>
        <dbReference type="PROSITE-ProRule" id="PRU10141"/>
    </source>
</evidence>
<evidence type="ECO:0000313" key="21">
    <source>
        <dbReference type="Proteomes" id="UP000827092"/>
    </source>
</evidence>
<dbReference type="EMBL" id="JAFNEN010000124">
    <property type="protein sequence ID" value="KAG8193325.1"/>
    <property type="molecule type" value="Genomic_DNA"/>
</dbReference>
<evidence type="ECO:0000256" key="8">
    <source>
        <dbReference type="ARBA" id="ARBA00022824"/>
    </source>
</evidence>
<evidence type="ECO:0000256" key="6">
    <source>
        <dbReference type="ARBA" id="ARBA00022741"/>
    </source>
</evidence>
<keyword evidence="18" id="KW-0732">Signal</keyword>
<evidence type="ECO:0000256" key="14">
    <source>
        <dbReference type="ARBA" id="ARBA00037982"/>
    </source>
</evidence>
<feature type="region of interest" description="Disordered" evidence="17">
    <location>
        <begin position="619"/>
        <end position="651"/>
    </location>
</feature>
<dbReference type="InterPro" id="IPR017441">
    <property type="entry name" value="Protein_kinase_ATP_BS"/>
</dbReference>
<evidence type="ECO:0000256" key="18">
    <source>
        <dbReference type="SAM" id="SignalP"/>
    </source>
</evidence>
<evidence type="ECO:0000256" key="11">
    <source>
        <dbReference type="ARBA" id="ARBA00023016"/>
    </source>
</evidence>
<dbReference type="SMART" id="SM00220">
    <property type="entry name" value="S_TKc"/>
    <property type="match status" value="1"/>
</dbReference>
<dbReference type="InterPro" id="IPR011047">
    <property type="entry name" value="Quinoprotein_ADH-like_sf"/>
</dbReference>
<keyword evidence="8" id="KW-0256">Endoplasmic reticulum</keyword>
<dbReference type="EC" id="2.7.11.1" evidence="2"/>
<comment type="subcellular location">
    <subcellularLocation>
        <location evidence="1">Endoplasmic reticulum membrane</location>
        <topology evidence="1">Single-pass membrane protein</topology>
    </subcellularLocation>
</comment>
<dbReference type="InterPro" id="IPR008271">
    <property type="entry name" value="Ser/Thr_kinase_AS"/>
</dbReference>
<evidence type="ECO:0000256" key="2">
    <source>
        <dbReference type="ARBA" id="ARBA00012513"/>
    </source>
</evidence>
<dbReference type="InterPro" id="IPR050339">
    <property type="entry name" value="CC_SR_Kinase"/>
</dbReference>
<feature type="binding site" evidence="16">
    <location>
        <position position="502"/>
    </location>
    <ligand>
        <name>ATP</name>
        <dbReference type="ChEBI" id="CHEBI:30616"/>
    </ligand>
</feature>
<keyword evidence="12" id="KW-0325">Glycoprotein</keyword>
<reference evidence="20 21" key="1">
    <citation type="journal article" date="2022" name="Nat. Ecol. Evol.">
        <title>A masculinizing supergene underlies an exaggerated male reproductive morph in a spider.</title>
        <authorList>
            <person name="Hendrickx F."/>
            <person name="De Corte Z."/>
            <person name="Sonet G."/>
            <person name="Van Belleghem S.M."/>
            <person name="Kostlbacher S."/>
            <person name="Vangestel C."/>
        </authorList>
    </citation>
    <scope>NUCLEOTIDE SEQUENCE [LARGE SCALE GENOMIC DNA]</scope>
    <source>
        <strain evidence="20">W744_W776</strain>
    </source>
</reference>
<evidence type="ECO:0000256" key="9">
    <source>
        <dbReference type="ARBA" id="ARBA00022840"/>
    </source>
</evidence>
<dbReference type="AlphaFoldDB" id="A0AAV6VBK5"/>
<dbReference type="Gene3D" id="3.30.200.20">
    <property type="entry name" value="Phosphorylase Kinase, domain 1"/>
    <property type="match status" value="1"/>
</dbReference>
<keyword evidence="9 16" id="KW-0067">ATP-binding</keyword>